<evidence type="ECO:0000313" key="1">
    <source>
        <dbReference type="EMBL" id="KAK9937768.1"/>
    </source>
</evidence>
<evidence type="ECO:0000313" key="2">
    <source>
        <dbReference type="Proteomes" id="UP001457282"/>
    </source>
</evidence>
<dbReference type="EMBL" id="JBEDUW010000003">
    <property type="protein sequence ID" value="KAK9937768.1"/>
    <property type="molecule type" value="Genomic_DNA"/>
</dbReference>
<accession>A0AAW1XP46</accession>
<protein>
    <submittedName>
        <fullName evidence="1">Uncharacterized protein</fullName>
    </submittedName>
</protein>
<keyword evidence="2" id="KW-1185">Reference proteome</keyword>
<proteinExistence type="predicted"/>
<gene>
    <name evidence="1" type="ORF">M0R45_014538</name>
</gene>
<sequence length="141" mass="16256">MHSYHNPLLFFKAEMIGNPSERDGHDMDIGGVPHVLFVDILRRGYQRSHHNFLKGRPWVVTEEKLLDDTLKASVEVFKLTSQTALESTAINSNDLKVANAGSREYRKAKMLKFLFKEFANHQCGLHQSLLHEERKILQLPM</sequence>
<comment type="caution">
    <text evidence="1">The sequence shown here is derived from an EMBL/GenBank/DDBJ whole genome shotgun (WGS) entry which is preliminary data.</text>
</comment>
<dbReference type="AlphaFoldDB" id="A0AAW1XP46"/>
<dbReference type="Proteomes" id="UP001457282">
    <property type="component" value="Unassembled WGS sequence"/>
</dbReference>
<name>A0AAW1XP46_RUBAR</name>
<organism evidence="1 2">
    <name type="scientific">Rubus argutus</name>
    <name type="common">Southern blackberry</name>
    <dbReference type="NCBI Taxonomy" id="59490"/>
    <lineage>
        <taxon>Eukaryota</taxon>
        <taxon>Viridiplantae</taxon>
        <taxon>Streptophyta</taxon>
        <taxon>Embryophyta</taxon>
        <taxon>Tracheophyta</taxon>
        <taxon>Spermatophyta</taxon>
        <taxon>Magnoliopsida</taxon>
        <taxon>eudicotyledons</taxon>
        <taxon>Gunneridae</taxon>
        <taxon>Pentapetalae</taxon>
        <taxon>rosids</taxon>
        <taxon>fabids</taxon>
        <taxon>Rosales</taxon>
        <taxon>Rosaceae</taxon>
        <taxon>Rosoideae</taxon>
        <taxon>Rosoideae incertae sedis</taxon>
        <taxon>Rubus</taxon>
    </lineage>
</organism>
<reference evidence="1 2" key="1">
    <citation type="journal article" date="2023" name="G3 (Bethesda)">
        <title>A chromosome-length genome assembly and annotation of blackberry (Rubus argutus, cv. 'Hillquist').</title>
        <authorList>
            <person name="Bruna T."/>
            <person name="Aryal R."/>
            <person name="Dudchenko O."/>
            <person name="Sargent D.J."/>
            <person name="Mead D."/>
            <person name="Buti M."/>
            <person name="Cavallini A."/>
            <person name="Hytonen T."/>
            <person name="Andres J."/>
            <person name="Pham M."/>
            <person name="Weisz D."/>
            <person name="Mascagni F."/>
            <person name="Usai G."/>
            <person name="Natali L."/>
            <person name="Bassil N."/>
            <person name="Fernandez G.E."/>
            <person name="Lomsadze A."/>
            <person name="Armour M."/>
            <person name="Olukolu B."/>
            <person name="Poorten T."/>
            <person name="Britton C."/>
            <person name="Davik J."/>
            <person name="Ashrafi H."/>
            <person name="Aiden E.L."/>
            <person name="Borodovsky M."/>
            <person name="Worthington M."/>
        </authorList>
    </citation>
    <scope>NUCLEOTIDE SEQUENCE [LARGE SCALE GENOMIC DNA]</scope>
    <source>
        <strain evidence="1">PI 553951</strain>
    </source>
</reference>